<dbReference type="OrthoDB" id="496981at2759"/>
<dbReference type="GeneID" id="68355370"/>
<dbReference type="AlphaFoldDB" id="A0A9P8N0K7"/>
<reference evidence="1" key="1">
    <citation type="submission" date="2021-09" db="EMBL/GenBank/DDBJ databases">
        <title>A high-quality genome of the endoparasitic fungus Hirsutella rhossiliensis with a comparison of Hirsutella genomes reveals transposable elements contributing to genome size variation.</title>
        <authorList>
            <person name="Lin R."/>
            <person name="Jiao Y."/>
            <person name="Sun X."/>
            <person name="Ling J."/>
            <person name="Xie B."/>
            <person name="Cheng X."/>
        </authorList>
    </citation>
    <scope>NUCLEOTIDE SEQUENCE</scope>
    <source>
        <strain evidence="1">HR02</strain>
    </source>
</reference>
<accession>A0A9P8N0K7</accession>
<evidence type="ECO:0000313" key="2">
    <source>
        <dbReference type="Proteomes" id="UP000824596"/>
    </source>
</evidence>
<dbReference type="Gene3D" id="3.40.50.1240">
    <property type="entry name" value="Phosphoglycerate mutase-like"/>
    <property type="match status" value="1"/>
</dbReference>
<dbReference type="InterPro" id="IPR029033">
    <property type="entry name" value="His_PPase_superfam"/>
</dbReference>
<name>A0A9P8N0K7_9HYPO</name>
<dbReference type="Proteomes" id="UP000824596">
    <property type="component" value="Unassembled WGS sequence"/>
</dbReference>
<evidence type="ECO:0008006" key="3">
    <source>
        <dbReference type="Google" id="ProtNLM"/>
    </source>
</evidence>
<sequence length="130" mass="14375">MLCTLQTGTLALDWLEQRGVVFEANADWQENSAKPCDTGSPAASLVPLFPHVDFGCLDPVWPDQTCPRAGRYAYTRGAILARGADALDALRRGPEDLIFVVSHSGFLRSGVAGWWFFNADYRIFRFGAIH</sequence>
<keyword evidence="2" id="KW-1185">Reference proteome</keyword>
<comment type="caution">
    <text evidence="1">The sequence shown here is derived from an EMBL/GenBank/DDBJ whole genome shotgun (WGS) entry which is preliminary data.</text>
</comment>
<protein>
    <recommendedName>
        <fullName evidence="3">Phosphoglycerate mutase-like protein</fullName>
    </recommendedName>
</protein>
<evidence type="ECO:0000313" key="1">
    <source>
        <dbReference type="EMBL" id="KAH0963731.1"/>
    </source>
</evidence>
<proteinExistence type="predicted"/>
<organism evidence="1 2">
    <name type="scientific">Hirsutella rhossiliensis</name>
    <dbReference type="NCBI Taxonomy" id="111463"/>
    <lineage>
        <taxon>Eukaryota</taxon>
        <taxon>Fungi</taxon>
        <taxon>Dikarya</taxon>
        <taxon>Ascomycota</taxon>
        <taxon>Pezizomycotina</taxon>
        <taxon>Sordariomycetes</taxon>
        <taxon>Hypocreomycetidae</taxon>
        <taxon>Hypocreales</taxon>
        <taxon>Ophiocordycipitaceae</taxon>
        <taxon>Hirsutella</taxon>
    </lineage>
</organism>
<dbReference type="EMBL" id="JAIZPD010000005">
    <property type="protein sequence ID" value="KAH0963731.1"/>
    <property type="molecule type" value="Genomic_DNA"/>
</dbReference>
<dbReference type="RefSeq" id="XP_044721244.1">
    <property type="nucleotide sequence ID" value="XM_044864712.1"/>
</dbReference>
<gene>
    <name evidence="1" type="ORF">HRG_06241</name>
</gene>
<dbReference type="SUPFAM" id="SSF53254">
    <property type="entry name" value="Phosphoglycerate mutase-like"/>
    <property type="match status" value="1"/>
</dbReference>